<evidence type="ECO:0000256" key="3">
    <source>
        <dbReference type="ARBA" id="ARBA00023004"/>
    </source>
</evidence>
<dbReference type="BioCyc" id="EBAC796937-HMP:GMGH-167-MONOMER"/>
<evidence type="ECO:0000256" key="4">
    <source>
        <dbReference type="ARBA" id="ARBA00023014"/>
    </source>
</evidence>
<feature type="domain" description="ATPase BadF/BadG/BcrA/BcrD type" evidence="6">
    <location>
        <begin position="7"/>
        <end position="256"/>
    </location>
</feature>
<evidence type="ECO:0000259" key="6">
    <source>
        <dbReference type="Pfam" id="PF01869"/>
    </source>
</evidence>
<feature type="domain" description="ATPase BadF/BadG/BcrA/BcrD type" evidence="6">
    <location>
        <begin position="322"/>
        <end position="576"/>
    </location>
</feature>
<sequence length="1445" mass="161908">MLDVINIGIDIGSTTVKLVVLDDNNEILYSRYERHHANINETLKMLVTEAYSKFENVKVTVSITGSGGMSLAQALRVSFVQEVIASTKAVKTFDPDTDVAIELGGEDAKITYFYDSVEQKMNGTCAGGTGSFIDQMASLLQTDATGLNELAKNYTTIYPIAARCGVFAKTDVQPLLNEGVKKEDIAASIFQAVVIQTISGLACGMPIRGKVAFLGGPLYYLSELRKRFIETLKLSDENIIFPANSQLYVAIGAALLSKETSVIRFYDLVQAFDNMKLNALIESDRLKPLFKDEEEYEEFKQRHSKENVKRKDLSAYSGNCYLGIDAGSTTTKVALIDDEGALLWTYYGSNNGSPLKSTINALREMYKLIPKSANIVYSTVTGYGEGLLQKALKVDFGEIETVAHYKAADFFLNGVDFILDIGGQDMKCLKIKNNTIDSIALNEACSSGCGSFLDTFAKSLNISIQDFVKESIKAKNPVDLGSRCTVFMNSRVKQSQKEGASVGDISAGLCYSVIKNALYKVIKIKNKEDLGTKIVVQGGTFYNDAVLRAFELLSETEVIRPDIAGIMGAFGCAIIARSRYEQGYQTKLLQAEELDNFEMQTEISRCAKCSNHCLLTINQFADKEVFISGNRCEKGLGETYKKNNLPNIFDYKYKRLFSYKSLKKDEAVRGKIGIPRVLNIYENYPLWHTFFTTLGFEVVLSDRSSMKIYEKGIETIPSESACFPAKLTHGHMMNLVEKGIEKIFYPSVVYEVKEDKVDATNNYNCPIVISYPEVLKNNMDILREKNITVFNPFLALDQKKAVINQLYTMLKKDYDIAKNEVEKAYEKALAEYDDFKKDIMQKGEETLKYVEETGTKAIVLSGRPYHLDPHINHGIPEVITSLGMCVLTEDSIAHLSTDEKKLRVVNQWTYHSRLYRATDVVSKRKDLELVQLNSFGCGLDAVTTDQVAEMLAYNNKIYTCLKIDEVSNLGAVKIRLRSLKASMIERDKNCILPEKIGENKERIVFTKDMRKTHTILCPEMSPIHFDLLESAFNYSGYKLVLLRDDTGAIDEGLKYVNNDACYPAIIVIGQLIKALKSGKYDLNTTSVLMSQTGGGCRATNYIAFLRKALKDSGFENTPVISINPKGFEKNPGFKLNLNTLDRALQALIYGDLLMQLLYASRPYEKTVGSANDLYKEISNTFKSDLKEHNKKKFIKNIYNAVNEFDQLERYDIKKPKVGIVGEILVKFHPTANNSVVKVVEDEGAEAVVPSLLDFILYTLYNSNFSKEHLGRSKKGNFISNLVLGYIENYRKYLRYALEKSRYFEKPSTINEIADGASTVMSLGHQTGEGWFLTGEMIELINSGVKNIICVQPFACLPNHVTGKGMAKELKRLYKGTNIAPIDYDPGASEVNQLNRIKLMMSRAFENFKEENGQIAELKGLIEQKDDLLVLLKNKVIPEKQHKLKV</sequence>
<dbReference type="PANTHER" id="PTHR32329:SF4">
    <property type="entry name" value="ACTIVATOR OF 2-HYDROXYACYL-COA DEHYDRATASE"/>
    <property type="match status" value="1"/>
</dbReference>
<dbReference type="CDD" id="cd24034">
    <property type="entry name" value="ASKHA_NBD_O66634-like_rpt1"/>
    <property type="match status" value="1"/>
</dbReference>
<dbReference type="Gene3D" id="3.30.420.40">
    <property type="match status" value="4"/>
</dbReference>
<evidence type="ECO:0000313" key="8">
    <source>
        <dbReference type="EMBL" id="EHL16925.1"/>
    </source>
</evidence>
<dbReference type="InterPro" id="IPR018709">
    <property type="entry name" value="CoA_activase_DUF2229"/>
</dbReference>
<organism evidence="8 9">
    <name type="scientific">Peptoanaerobacter stomatis</name>
    <dbReference type="NCBI Taxonomy" id="796937"/>
    <lineage>
        <taxon>Bacteria</taxon>
        <taxon>Bacillati</taxon>
        <taxon>Bacillota</taxon>
        <taxon>Clostridia</taxon>
        <taxon>Peptostreptococcales</taxon>
        <taxon>Filifactoraceae</taxon>
        <taxon>Peptoanaerobacter</taxon>
    </lineage>
</organism>
<evidence type="ECO:0000256" key="1">
    <source>
        <dbReference type="ARBA" id="ARBA00001966"/>
    </source>
</evidence>
<dbReference type="PATRIC" id="fig|796937.3.peg.172"/>
<evidence type="ECO:0008006" key="10">
    <source>
        <dbReference type="Google" id="ProtNLM"/>
    </source>
</evidence>
<gene>
    <name evidence="8" type="ORF">HMPREF9629_00167</name>
</gene>
<evidence type="ECO:0000313" key="9">
    <source>
        <dbReference type="Proteomes" id="UP000006437"/>
    </source>
</evidence>
<dbReference type="NCBIfam" id="TIGR00241">
    <property type="entry name" value="CoA_E_activ"/>
    <property type="match status" value="2"/>
</dbReference>
<dbReference type="GO" id="GO:0051536">
    <property type="term" value="F:iron-sulfur cluster binding"/>
    <property type="evidence" value="ECO:0007669"/>
    <property type="project" value="UniProtKB-KW"/>
</dbReference>
<keyword evidence="5" id="KW-0175">Coiled coil</keyword>
<dbReference type="EMBL" id="AFZE01000001">
    <property type="protein sequence ID" value="EHL16925.1"/>
    <property type="molecule type" value="Genomic_DNA"/>
</dbReference>
<keyword evidence="3" id="KW-0408">Iron</keyword>
<name>G9WXS8_9FIRM</name>
<dbReference type="HOGENOM" id="CLU_002393_1_0_9"/>
<dbReference type="InterPro" id="IPR051805">
    <property type="entry name" value="Dehydratase_Activator_Redct"/>
</dbReference>
<dbReference type="InterPro" id="IPR002731">
    <property type="entry name" value="ATPase_BadF"/>
</dbReference>
<dbReference type="CDD" id="cd24035">
    <property type="entry name" value="ASKHA_NBD_O66634-like_rpt2"/>
    <property type="match status" value="1"/>
</dbReference>
<dbReference type="PANTHER" id="PTHR32329">
    <property type="entry name" value="BIFUNCTIONAL PROTEIN [INCLUDES 2-HYDROXYACYL-COA DEHYDRATASE (N-TER) AND ITS ACTIVATOR DOMAIN (C_TERM)-RELATED"/>
    <property type="match status" value="1"/>
</dbReference>
<dbReference type="Pfam" id="PF09989">
    <property type="entry name" value="DUF2229"/>
    <property type="match status" value="1"/>
</dbReference>
<feature type="domain" description="DUF2229" evidence="7">
    <location>
        <begin position="671"/>
        <end position="892"/>
    </location>
</feature>
<dbReference type="GO" id="GO:0046872">
    <property type="term" value="F:metal ion binding"/>
    <property type="evidence" value="ECO:0007669"/>
    <property type="project" value="UniProtKB-KW"/>
</dbReference>
<dbReference type="Proteomes" id="UP000006437">
    <property type="component" value="Unassembled WGS sequence"/>
</dbReference>
<dbReference type="InterPro" id="IPR008275">
    <property type="entry name" value="CoA_E_activase_dom"/>
</dbReference>
<keyword evidence="2" id="KW-0479">Metal-binding</keyword>
<dbReference type="InterPro" id="IPR043129">
    <property type="entry name" value="ATPase_NBD"/>
</dbReference>
<dbReference type="Pfam" id="PF01869">
    <property type="entry name" value="BcrAD_BadFG"/>
    <property type="match status" value="2"/>
</dbReference>
<dbReference type="SUPFAM" id="SSF53067">
    <property type="entry name" value="Actin-like ATPase domain"/>
    <property type="match status" value="2"/>
</dbReference>
<keyword evidence="4" id="KW-0411">Iron-sulfur</keyword>
<proteinExistence type="predicted"/>
<comment type="caution">
    <text evidence="8">The sequence shown here is derived from an EMBL/GenBank/DDBJ whole genome shotgun (WGS) entry which is preliminary data.</text>
</comment>
<reference evidence="8 9" key="1">
    <citation type="submission" date="2011-08" db="EMBL/GenBank/DDBJ databases">
        <title>The Genome Sequence of Eubacteriaceae bacterium ACC19a.</title>
        <authorList>
            <consortium name="The Broad Institute Genome Sequencing Platform"/>
            <person name="Earl A."/>
            <person name="Ward D."/>
            <person name="Feldgarden M."/>
            <person name="Gevers D."/>
            <person name="Sizova M."/>
            <person name="Hazen A."/>
            <person name="Epstein S."/>
            <person name="Young S.K."/>
            <person name="Zeng Q."/>
            <person name="Gargeya S."/>
            <person name="Fitzgerald M."/>
            <person name="Haas B."/>
            <person name="Abouelleil A."/>
            <person name="Alvarado L."/>
            <person name="Arachchi H.M."/>
            <person name="Berlin A."/>
            <person name="Brown A."/>
            <person name="Chapman S.B."/>
            <person name="Chen Z."/>
            <person name="Dunbar C."/>
            <person name="Freedman E."/>
            <person name="Gearin G."/>
            <person name="Gellesch M."/>
            <person name="Goldberg J."/>
            <person name="Griggs A."/>
            <person name="Gujja S."/>
            <person name="Heiman D."/>
            <person name="Howarth C."/>
            <person name="Larson L."/>
            <person name="Lui A."/>
            <person name="MacDonald P.J.P."/>
            <person name="Montmayeur A."/>
            <person name="Murphy C."/>
            <person name="Neiman D."/>
            <person name="Pearson M."/>
            <person name="Priest M."/>
            <person name="Roberts A."/>
            <person name="Saif S."/>
            <person name="Shea T."/>
            <person name="Shenoy N."/>
            <person name="Sisk P."/>
            <person name="Stolte C."/>
            <person name="Sykes S."/>
            <person name="Wortman J."/>
            <person name="Nusbaum C."/>
            <person name="Birren B."/>
        </authorList>
    </citation>
    <scope>NUCLEOTIDE SEQUENCE [LARGE SCALE GENOMIC DNA]</scope>
    <source>
        <strain evidence="8 9">ACC19a</strain>
    </source>
</reference>
<comment type="cofactor">
    <cofactor evidence="1">
        <name>[4Fe-4S] cluster</name>
        <dbReference type="ChEBI" id="CHEBI:49883"/>
    </cofactor>
</comment>
<evidence type="ECO:0000259" key="7">
    <source>
        <dbReference type="Pfam" id="PF09989"/>
    </source>
</evidence>
<accession>G9WXS8</accession>
<feature type="coiled-coil region" evidence="5">
    <location>
        <begin position="807"/>
        <end position="838"/>
    </location>
</feature>
<protein>
    <recommendedName>
        <fullName evidence="10">CoA-substrate-specific enzyme activase</fullName>
    </recommendedName>
</protein>
<evidence type="ECO:0000256" key="5">
    <source>
        <dbReference type="SAM" id="Coils"/>
    </source>
</evidence>
<evidence type="ECO:0000256" key="2">
    <source>
        <dbReference type="ARBA" id="ARBA00022723"/>
    </source>
</evidence>
<dbReference type="RefSeq" id="WP_009524404.1">
    <property type="nucleotide sequence ID" value="NZ_JH414546.1"/>
</dbReference>